<dbReference type="Proteomes" id="UP000016648">
    <property type="component" value="Unassembled WGS sequence"/>
</dbReference>
<proteinExistence type="predicted"/>
<name>U2P4R1_9BACT</name>
<sequence length="53" mass="6187">MEIIRELKEIPEDNVVDIRKTIGRLQDRIQMLLALNPEAKLELETERSEGLKV</sequence>
<dbReference type="EMBL" id="AWEY01000035">
    <property type="protein sequence ID" value="ERK38704.1"/>
    <property type="molecule type" value="Genomic_DNA"/>
</dbReference>
<evidence type="ECO:0000313" key="1">
    <source>
        <dbReference type="EMBL" id="ERK38704.1"/>
    </source>
</evidence>
<dbReference type="AlphaFoldDB" id="U2P4R1"/>
<reference evidence="1 2" key="1">
    <citation type="submission" date="2013-08" db="EMBL/GenBank/DDBJ databases">
        <authorList>
            <person name="Durkin A.S."/>
            <person name="Haft D.R."/>
            <person name="McCorrison J."/>
            <person name="Torralba M."/>
            <person name="Gillis M."/>
            <person name="Haft D.H."/>
            <person name="Methe B."/>
            <person name="Sutton G."/>
            <person name="Nelson K.E."/>
        </authorList>
    </citation>
    <scope>NUCLEOTIDE SEQUENCE [LARGE SCALE GENOMIC DNA]</scope>
    <source>
        <strain evidence="1 2">F0067</strain>
    </source>
</reference>
<gene>
    <name evidence="1" type="ORF">HMPREF9135_1844</name>
</gene>
<accession>U2P4R1</accession>
<comment type="caution">
    <text evidence="1">The sequence shown here is derived from an EMBL/GenBank/DDBJ whole genome shotgun (WGS) entry which is preliminary data.</text>
</comment>
<protein>
    <submittedName>
        <fullName evidence="1">Uncharacterized protein</fullName>
    </submittedName>
</protein>
<dbReference type="PATRIC" id="fig|1115809.3.peg.2029"/>
<keyword evidence="2" id="KW-1185">Reference proteome</keyword>
<evidence type="ECO:0000313" key="2">
    <source>
        <dbReference type="Proteomes" id="UP000016648"/>
    </source>
</evidence>
<organism evidence="1 2">
    <name type="scientific">Segatella baroniae F0067</name>
    <dbReference type="NCBI Taxonomy" id="1115809"/>
    <lineage>
        <taxon>Bacteria</taxon>
        <taxon>Pseudomonadati</taxon>
        <taxon>Bacteroidota</taxon>
        <taxon>Bacteroidia</taxon>
        <taxon>Bacteroidales</taxon>
        <taxon>Prevotellaceae</taxon>
        <taxon>Segatella</taxon>
    </lineage>
</organism>